<sequence>MGCSGITQSIYGKLVLRSNHFI</sequence>
<keyword evidence="2" id="KW-1185">Reference proteome</keyword>
<evidence type="ECO:0000313" key="1">
    <source>
        <dbReference type="EMBL" id="EAZ93827.1"/>
    </source>
</evidence>
<protein>
    <submittedName>
        <fullName evidence="1">Uncharacterized protein</fullName>
    </submittedName>
</protein>
<organism evidence="1 2">
    <name type="scientific">Crocosphaera chwakensis CCY0110</name>
    <dbReference type="NCBI Taxonomy" id="391612"/>
    <lineage>
        <taxon>Bacteria</taxon>
        <taxon>Bacillati</taxon>
        <taxon>Cyanobacteriota</taxon>
        <taxon>Cyanophyceae</taxon>
        <taxon>Oscillatoriophycideae</taxon>
        <taxon>Chroococcales</taxon>
        <taxon>Aphanothecaceae</taxon>
        <taxon>Crocosphaera</taxon>
        <taxon>Crocosphaera chwakensis</taxon>
    </lineage>
</organism>
<accession>A3IJ45</accession>
<name>A3IJ45_9CHRO</name>
<dbReference type="EMBL" id="AAXW01000002">
    <property type="protein sequence ID" value="EAZ93827.1"/>
    <property type="molecule type" value="Genomic_DNA"/>
</dbReference>
<comment type="caution">
    <text evidence="1">The sequence shown here is derived from an EMBL/GenBank/DDBJ whole genome shotgun (WGS) entry which is preliminary data.</text>
</comment>
<reference evidence="1 2" key="1">
    <citation type="submission" date="2007-03" db="EMBL/GenBank/DDBJ databases">
        <authorList>
            <person name="Stal L."/>
            <person name="Ferriera S."/>
            <person name="Johnson J."/>
            <person name="Kravitz S."/>
            <person name="Beeson K."/>
            <person name="Sutton G."/>
            <person name="Rogers Y.-H."/>
            <person name="Friedman R."/>
            <person name="Frazier M."/>
            <person name="Venter J.C."/>
        </authorList>
    </citation>
    <scope>NUCLEOTIDE SEQUENCE [LARGE SCALE GENOMIC DNA]</scope>
    <source>
        <strain evidence="1 2">CCY0110</strain>
    </source>
</reference>
<gene>
    <name evidence="1" type="ORF">CY0110_18567</name>
</gene>
<evidence type="ECO:0000313" key="2">
    <source>
        <dbReference type="Proteomes" id="UP000003781"/>
    </source>
</evidence>
<dbReference type="Proteomes" id="UP000003781">
    <property type="component" value="Unassembled WGS sequence"/>
</dbReference>
<dbReference type="AlphaFoldDB" id="A3IJ45"/>
<proteinExistence type="predicted"/>